<keyword evidence="4" id="KW-0964">Secreted</keyword>
<evidence type="ECO:0000259" key="11">
    <source>
        <dbReference type="Pfam" id="PF17961"/>
    </source>
</evidence>
<keyword evidence="13" id="KW-1185">Reference proteome</keyword>
<reference evidence="13" key="1">
    <citation type="journal article" date="2019" name="Int. J. Syst. Evol. Microbiol.">
        <title>The Global Catalogue of Microorganisms (GCM) 10K type strain sequencing project: providing services to taxonomists for standard genome sequencing and annotation.</title>
        <authorList>
            <consortium name="The Broad Institute Genomics Platform"/>
            <consortium name="The Broad Institute Genome Sequencing Center for Infectious Disease"/>
            <person name="Wu L."/>
            <person name="Ma J."/>
        </authorList>
    </citation>
    <scope>NUCLEOTIDE SEQUENCE [LARGE SCALE GENOMIC DNA]</scope>
    <source>
        <strain evidence="13">CCM 8934</strain>
    </source>
</reference>
<evidence type="ECO:0000313" key="12">
    <source>
        <dbReference type="EMBL" id="MFC6295626.1"/>
    </source>
</evidence>
<dbReference type="Gene3D" id="2.60.40.1140">
    <property type="entry name" value="Collagen-binding surface protein Cna, B-type domain"/>
    <property type="match status" value="1"/>
</dbReference>
<evidence type="ECO:0000256" key="2">
    <source>
        <dbReference type="ARBA" id="ARBA00007257"/>
    </source>
</evidence>
<dbReference type="Pfam" id="PF17802">
    <property type="entry name" value="SpaA"/>
    <property type="match status" value="4"/>
</dbReference>
<evidence type="ECO:0000256" key="7">
    <source>
        <dbReference type="SAM" id="MobiDB-lite"/>
    </source>
</evidence>
<feature type="domain" description="SpaA-like prealbumin fold" evidence="10">
    <location>
        <begin position="512"/>
        <end position="596"/>
    </location>
</feature>
<feature type="compositionally biased region" description="Polar residues" evidence="7">
    <location>
        <begin position="137"/>
        <end position="158"/>
    </location>
</feature>
<evidence type="ECO:0000256" key="1">
    <source>
        <dbReference type="ARBA" id="ARBA00004168"/>
    </source>
</evidence>
<protein>
    <submittedName>
        <fullName evidence="12">SpaA isopeptide-forming pilin-related protein</fullName>
    </submittedName>
</protein>
<dbReference type="SUPFAM" id="SSF49401">
    <property type="entry name" value="Bacterial adhesins"/>
    <property type="match status" value="1"/>
</dbReference>
<dbReference type="InterPro" id="IPR008966">
    <property type="entry name" value="Adhesion_dom_sf"/>
</dbReference>
<feature type="compositionally biased region" description="Gly residues" evidence="7">
    <location>
        <begin position="466"/>
        <end position="479"/>
    </location>
</feature>
<evidence type="ECO:0000256" key="4">
    <source>
        <dbReference type="ARBA" id="ARBA00022525"/>
    </source>
</evidence>
<keyword evidence="6" id="KW-0572">Peptidoglycan-anchor</keyword>
<feature type="compositionally biased region" description="Low complexity" evidence="7">
    <location>
        <begin position="68"/>
        <end position="124"/>
    </location>
</feature>
<name>A0ABW1UHN6_9LACO</name>
<feature type="domain" description="SpaA-like prealbumin fold" evidence="10">
    <location>
        <begin position="800"/>
        <end position="884"/>
    </location>
</feature>
<comment type="caution">
    <text evidence="12">The sequence shown here is derived from an EMBL/GenBank/DDBJ whole genome shotgun (WGS) entry which is preliminary data.</text>
</comment>
<dbReference type="InterPro" id="IPR011252">
    <property type="entry name" value="Fibrogen-bd_dom1"/>
</dbReference>
<evidence type="ECO:0000256" key="3">
    <source>
        <dbReference type="ARBA" id="ARBA00022512"/>
    </source>
</evidence>
<evidence type="ECO:0000256" key="8">
    <source>
        <dbReference type="SAM" id="SignalP"/>
    </source>
</evidence>
<accession>A0ABW1UHN6</accession>
<evidence type="ECO:0000313" key="13">
    <source>
        <dbReference type="Proteomes" id="UP001596227"/>
    </source>
</evidence>
<dbReference type="EMBL" id="JBHSSB010000030">
    <property type="protein sequence ID" value="MFC6295626.1"/>
    <property type="molecule type" value="Genomic_DNA"/>
</dbReference>
<dbReference type="Pfam" id="PF17961">
    <property type="entry name" value="Big_8"/>
    <property type="match status" value="1"/>
</dbReference>
<feature type="domain" description="CNA-B" evidence="9">
    <location>
        <begin position="615"/>
        <end position="706"/>
    </location>
</feature>
<dbReference type="SUPFAM" id="SSF49478">
    <property type="entry name" value="Cna protein B-type domain"/>
    <property type="match status" value="5"/>
</dbReference>
<feature type="region of interest" description="Disordered" evidence="7">
    <location>
        <begin position="459"/>
        <end position="495"/>
    </location>
</feature>
<feature type="chain" id="PRO_5045181762" evidence="8">
    <location>
        <begin position="31"/>
        <end position="1011"/>
    </location>
</feature>
<organism evidence="12 13">
    <name type="scientific">Lactiplantibacillus daoliensis</name>
    <dbReference type="NCBI Taxonomy" id="2559916"/>
    <lineage>
        <taxon>Bacteria</taxon>
        <taxon>Bacillati</taxon>
        <taxon>Bacillota</taxon>
        <taxon>Bacilli</taxon>
        <taxon>Lactobacillales</taxon>
        <taxon>Lactobacillaceae</taxon>
        <taxon>Lactiplantibacillus</taxon>
    </lineage>
</organism>
<gene>
    <name evidence="12" type="ORF">ACFQH1_10485</name>
</gene>
<feature type="region of interest" description="Disordered" evidence="7">
    <location>
        <begin position="67"/>
        <end position="162"/>
    </location>
</feature>
<dbReference type="Pfam" id="PF05738">
    <property type="entry name" value="Cna_B"/>
    <property type="match status" value="1"/>
</dbReference>
<dbReference type="InterPro" id="IPR041171">
    <property type="entry name" value="SDR_Ig"/>
</dbReference>
<dbReference type="PANTHER" id="PTHR36108:SF13">
    <property type="entry name" value="COLOSSIN-B-RELATED"/>
    <property type="match status" value="1"/>
</dbReference>
<keyword evidence="5 8" id="KW-0732">Signal</keyword>
<dbReference type="InterPro" id="IPR041033">
    <property type="entry name" value="SpaA_PFL_dom_1"/>
</dbReference>
<evidence type="ECO:0000256" key="6">
    <source>
        <dbReference type="ARBA" id="ARBA00023088"/>
    </source>
</evidence>
<feature type="signal peptide" evidence="8">
    <location>
        <begin position="1"/>
        <end position="30"/>
    </location>
</feature>
<dbReference type="InterPro" id="IPR008454">
    <property type="entry name" value="Collagen-bd_Cna-like_B-typ_dom"/>
</dbReference>
<feature type="domain" description="SpaA-like prealbumin fold" evidence="10">
    <location>
        <begin position="892"/>
        <end position="977"/>
    </location>
</feature>
<evidence type="ECO:0000256" key="5">
    <source>
        <dbReference type="ARBA" id="ARBA00022729"/>
    </source>
</evidence>
<feature type="domain" description="SpaA-like prealbumin fold" evidence="10">
    <location>
        <begin position="709"/>
        <end position="795"/>
    </location>
</feature>
<comment type="subcellular location">
    <subcellularLocation>
        <location evidence="1">Secreted</location>
        <location evidence="1">Cell wall</location>
        <topology evidence="1">Peptidoglycan-anchor</topology>
    </subcellularLocation>
</comment>
<dbReference type="CDD" id="cd00222">
    <property type="entry name" value="CollagenBindB"/>
    <property type="match status" value="1"/>
</dbReference>
<proteinExistence type="inferred from homology"/>
<evidence type="ECO:0000259" key="10">
    <source>
        <dbReference type="Pfam" id="PF17802"/>
    </source>
</evidence>
<dbReference type="InterPro" id="IPR013783">
    <property type="entry name" value="Ig-like_fold"/>
</dbReference>
<dbReference type="Gene3D" id="2.60.40.1280">
    <property type="match status" value="1"/>
</dbReference>
<keyword evidence="3" id="KW-0134">Cell wall</keyword>
<dbReference type="PANTHER" id="PTHR36108">
    <property type="entry name" value="COLOSSIN-B-RELATED"/>
    <property type="match status" value="1"/>
</dbReference>
<comment type="similarity">
    <text evidence="2">Belongs to the serine-aspartate repeat-containing protein (SDr) family.</text>
</comment>
<sequence length="1011" mass="106156">MKLNKTNKRFKAFLAGTATLLTLLATTATAAKADSTANTVAESTVDAAAASSEKSVKPAKEVVLDNHTSTSVNSESSANSNSFSTASSASQSSSTASSNSTSSDTTDQESSASSSSESQASKSDPVNVKAAAKSDNAETSKQQTVTQQYTPKTTSQNGSDRHILPKASLMKLSLSEFTALAAQAKLAADDVSVSDAVVTDSTGKVYSADDVLSLYAGYIATIQWSIKDGVPVKAGDTMTINLPKNVLFTANTTAVNIANAANQSIGTFSAKAGTQTGTLTFNNYFELNNVSSRQGTLMFHVTGTDTNIGDDKAKINKVGWWLSDGKSIEWQIVVNLGSEDWNSVEVVDQLGQYQKHNSEITFESGAYINGSFVSGSYVDGSFVRSDPGVSGNLGKYDLETGVFTPAKGVSPKAVSISVVGNQMTIELGDISTAINIYYSVATEAPDQIYTNSATANYKLPSTTDPGDGGTTTPGGGDSGNSGNTPDDTNKASSSPFLASGAVASADWHTYTLFVTKTDKDTGVAVPDAVYELQTTDGLVLQSGLKTDKNGQLTISNLAAGTYQLVETAAPNGYLLDKTAHVIVIDPHAATTVDGVNTYRVSEPVTDTAIPTTSLAVKKVWVNMPVGTKPSVTVTLFLNDNSTSQTLKLTAENGYQGSFDNLPTSDANGKLYAYTVQESAVDDQKAALADYAISQVKDGNMVTLTNTYRTITVTKTDESGNKLLAGATFTLTATDGSGFTQTQTTDENGQAVFAGLAQGTYQIQETNAPAGYTLNSVPTKVTLDSQTNYLTVAVKDAEIKGSLTVTKVDGTTNAKLAGATFELRDATTKQVVQTAVTDANGQLIFNDLALGTYDLVEVTAPTGYRLNTKSLQVVISADNTDQVQTVADDAIKGQLTITKVDSATGATLAGATFDLKDATGNVVATGTTDANGQLIFNDLAMGTYSLVETVAPTGYQLATKAQPVTLLLGDTTATVTVADTVSRRRRKNLRIRLNQKYQRNQQHQVNRHNRIK</sequence>
<evidence type="ECO:0000259" key="9">
    <source>
        <dbReference type="Pfam" id="PF05738"/>
    </source>
</evidence>
<feature type="domain" description="SDR-like Ig" evidence="11">
    <location>
        <begin position="222"/>
        <end position="290"/>
    </location>
</feature>
<dbReference type="Proteomes" id="UP001596227">
    <property type="component" value="Unassembled WGS sequence"/>
</dbReference>
<dbReference type="Gene3D" id="2.60.40.10">
    <property type="entry name" value="Immunoglobulins"/>
    <property type="match status" value="4"/>
</dbReference>